<evidence type="ECO:0000313" key="6">
    <source>
        <dbReference type="EMBL" id="ROL47770.1"/>
    </source>
</evidence>
<dbReference type="FunFam" id="2.30.39.10:FF:000035">
    <property type="entry name" value="Serine protease inhibitor (serpin) 16"/>
    <property type="match status" value="1"/>
</dbReference>
<dbReference type="Gene3D" id="3.30.497.10">
    <property type="entry name" value="Antithrombin, subunit I, domain 2"/>
    <property type="match status" value="1"/>
</dbReference>
<keyword evidence="7" id="KW-1185">Reference proteome</keyword>
<dbReference type="InterPro" id="IPR023795">
    <property type="entry name" value="Serpin_CS"/>
</dbReference>
<dbReference type="InterPro" id="IPR042178">
    <property type="entry name" value="Serpin_sf_1"/>
</dbReference>
<feature type="signal peptide" evidence="4">
    <location>
        <begin position="1"/>
        <end position="21"/>
    </location>
</feature>
<dbReference type="Gene3D" id="2.30.39.10">
    <property type="entry name" value="Alpha-1-antitrypsin, domain 1"/>
    <property type="match status" value="1"/>
</dbReference>
<dbReference type="PROSITE" id="PS00284">
    <property type="entry name" value="SERPIN"/>
    <property type="match status" value="1"/>
</dbReference>
<dbReference type="GO" id="GO:0007596">
    <property type="term" value="P:blood coagulation"/>
    <property type="evidence" value="ECO:0007669"/>
    <property type="project" value="InterPro"/>
</dbReference>
<evidence type="ECO:0000256" key="4">
    <source>
        <dbReference type="SAM" id="SignalP"/>
    </source>
</evidence>
<dbReference type="OrthoDB" id="10063692at2759"/>
<dbReference type="Proteomes" id="UP000281406">
    <property type="component" value="Unassembled WGS sequence"/>
</dbReference>
<dbReference type="PANTHER" id="PTHR11461:SF191">
    <property type="entry name" value="PROTEIN Z-DEPENDENT PROTEASE INHIBITOR"/>
    <property type="match status" value="1"/>
</dbReference>
<evidence type="ECO:0000256" key="2">
    <source>
        <dbReference type="ARBA" id="ARBA00022900"/>
    </source>
</evidence>
<proteinExistence type="inferred from homology"/>
<dbReference type="SMART" id="SM00093">
    <property type="entry name" value="SERPIN"/>
    <property type="match status" value="1"/>
</dbReference>
<keyword evidence="2" id="KW-0722">Serine protease inhibitor</keyword>
<sequence length="547" mass="61551">MELKVLFTLIYSSGFLCVLKSQEPKTPDVTDLAFKNIDFAMNLYRKISSYHDKNVFFSPLSVSTSFATLLLAAKGLTRSQILKGLNLDSLDRNGDALLVPRLFEQLQKNISQDRKLQMEQGTALFVDERFQVESNFSDQIKTFFGADVNNVDFSKAELSKSIVNEYVSRKTGNKVNEMVTSIEPLTKMMLLNTIFYQGRALESLTTCWTEWQGLPVLLSPPFDWMVEITRLMLRAVGSRRMLCGPSWTGGWNPSLPHSASGTYPSNAGSSVRCCELQAPGGCCTDPVCQVVKIMYAHQATGGASMFDTVSCRLPSDAVRPLPGRVVEITRTLFDYWQGLPIRCCEWDHPFDPNSTQMSRFYVDKYNIVQVPMMFKEDKFSTAEDSELHARVLRLPYRGGAALLIVLPDATADYTVIDDEINAKRFFGWIKNMRRTRLEVHLPKFKMEQSYNMHEILPHLGIDSVFLDSANLTGLSKEGHLKISQVLHKAVIEVDEKGTTAASATSVGITAYSLPATFIVNRPFFFFLYHEATSSLLFMGRVIDPTKN</sequence>
<comment type="caution">
    <text evidence="6">The sequence shown here is derived from an EMBL/GenBank/DDBJ whole genome shotgun (WGS) entry which is preliminary data.</text>
</comment>
<dbReference type="InterPro" id="IPR023796">
    <property type="entry name" value="Serpin_dom"/>
</dbReference>
<dbReference type="GO" id="GO:0030195">
    <property type="term" value="P:negative regulation of blood coagulation"/>
    <property type="evidence" value="ECO:0007669"/>
    <property type="project" value="UniProtKB-ARBA"/>
</dbReference>
<dbReference type="CDD" id="cd02055">
    <property type="entry name" value="serpinA10_PZI"/>
    <property type="match status" value="1"/>
</dbReference>
<reference evidence="6 7" key="1">
    <citation type="submission" date="2018-10" db="EMBL/GenBank/DDBJ databases">
        <title>Genome assembly for a Yunnan-Guizhou Plateau 3E fish, Anabarilius grahami (Regan), and its evolutionary and genetic applications.</title>
        <authorList>
            <person name="Jiang W."/>
        </authorList>
    </citation>
    <scope>NUCLEOTIDE SEQUENCE [LARGE SCALE GENOMIC DNA]</scope>
    <source>
        <strain evidence="6">AG-KIZ</strain>
        <tissue evidence="6">Muscle</tissue>
    </source>
</reference>
<dbReference type="GO" id="GO:0004867">
    <property type="term" value="F:serine-type endopeptidase inhibitor activity"/>
    <property type="evidence" value="ECO:0007669"/>
    <property type="project" value="UniProtKB-KW"/>
</dbReference>
<name>A0A3N0YP89_ANAGA</name>
<dbReference type="Gene3D" id="6.20.40.10">
    <property type="match status" value="1"/>
</dbReference>
<dbReference type="InterPro" id="IPR033835">
    <property type="entry name" value="PZI_serpin_dom"/>
</dbReference>
<dbReference type="SUPFAM" id="SSF56574">
    <property type="entry name" value="Serpins"/>
    <property type="match status" value="1"/>
</dbReference>
<gene>
    <name evidence="6" type="ORF">DPX16_18047</name>
</gene>
<dbReference type="FunFam" id="2.10.310.10:FF:000001">
    <property type="entry name" value="Serpin family A member 1"/>
    <property type="match status" value="1"/>
</dbReference>
<evidence type="ECO:0000256" key="3">
    <source>
        <dbReference type="RuleBase" id="RU000411"/>
    </source>
</evidence>
<comment type="similarity">
    <text evidence="3">Belongs to the serpin family.</text>
</comment>
<evidence type="ECO:0000256" key="1">
    <source>
        <dbReference type="ARBA" id="ARBA00022690"/>
    </source>
</evidence>
<evidence type="ECO:0000259" key="5">
    <source>
        <dbReference type="SMART" id="SM00093"/>
    </source>
</evidence>
<keyword evidence="4" id="KW-0732">Signal</keyword>
<keyword evidence="1" id="KW-0646">Protease inhibitor</keyword>
<dbReference type="InterPro" id="IPR042185">
    <property type="entry name" value="Serpin_sf_2"/>
</dbReference>
<dbReference type="InterPro" id="IPR036186">
    <property type="entry name" value="Serpin_sf"/>
</dbReference>
<dbReference type="GO" id="GO:0005615">
    <property type="term" value="C:extracellular space"/>
    <property type="evidence" value="ECO:0007669"/>
    <property type="project" value="InterPro"/>
</dbReference>
<accession>A0A3N0YP89</accession>
<feature type="domain" description="Serpin" evidence="5">
    <location>
        <begin position="41"/>
        <end position="544"/>
    </location>
</feature>
<evidence type="ECO:0000313" key="7">
    <source>
        <dbReference type="Proteomes" id="UP000281406"/>
    </source>
</evidence>
<organism evidence="6 7">
    <name type="scientific">Anabarilius grahami</name>
    <name type="common">Kanglang fish</name>
    <name type="synonym">Barilius grahami</name>
    <dbReference type="NCBI Taxonomy" id="495550"/>
    <lineage>
        <taxon>Eukaryota</taxon>
        <taxon>Metazoa</taxon>
        <taxon>Chordata</taxon>
        <taxon>Craniata</taxon>
        <taxon>Vertebrata</taxon>
        <taxon>Euteleostomi</taxon>
        <taxon>Actinopterygii</taxon>
        <taxon>Neopterygii</taxon>
        <taxon>Teleostei</taxon>
        <taxon>Ostariophysi</taxon>
        <taxon>Cypriniformes</taxon>
        <taxon>Xenocyprididae</taxon>
        <taxon>Xenocypridinae</taxon>
        <taxon>Xenocypridinae incertae sedis</taxon>
        <taxon>Anabarilius</taxon>
    </lineage>
</organism>
<dbReference type="FunFam" id="3.30.497.10:FF:000001">
    <property type="entry name" value="Serine protease inhibitor"/>
    <property type="match status" value="1"/>
</dbReference>
<feature type="chain" id="PRO_5018276126" evidence="4">
    <location>
        <begin position="22"/>
        <end position="547"/>
    </location>
</feature>
<dbReference type="AlphaFoldDB" id="A0A3N0YP89"/>
<dbReference type="EMBL" id="RJVU01035218">
    <property type="protein sequence ID" value="ROL47770.1"/>
    <property type="molecule type" value="Genomic_DNA"/>
</dbReference>
<dbReference type="Pfam" id="PF00079">
    <property type="entry name" value="Serpin"/>
    <property type="match status" value="2"/>
</dbReference>
<dbReference type="Gene3D" id="2.10.310.10">
    <property type="entry name" value="Serpins superfamily"/>
    <property type="match status" value="1"/>
</dbReference>
<dbReference type="InterPro" id="IPR000215">
    <property type="entry name" value="Serpin_fam"/>
</dbReference>
<protein>
    <submittedName>
        <fullName evidence="6">Protein Z-dependent protease inhibitor</fullName>
    </submittedName>
</protein>
<dbReference type="PANTHER" id="PTHR11461">
    <property type="entry name" value="SERINE PROTEASE INHIBITOR, SERPIN"/>
    <property type="match status" value="1"/>
</dbReference>
<dbReference type="GO" id="GO:0045861">
    <property type="term" value="P:negative regulation of proteolysis"/>
    <property type="evidence" value="ECO:0007669"/>
    <property type="project" value="UniProtKB-ARBA"/>
</dbReference>